<protein>
    <submittedName>
        <fullName evidence="1">27629_t:CDS:1</fullName>
    </submittedName>
</protein>
<dbReference type="Proteomes" id="UP000789920">
    <property type="component" value="Unassembled WGS sequence"/>
</dbReference>
<reference evidence="1" key="1">
    <citation type="submission" date="2021-06" db="EMBL/GenBank/DDBJ databases">
        <authorList>
            <person name="Kallberg Y."/>
            <person name="Tangrot J."/>
            <person name="Rosling A."/>
        </authorList>
    </citation>
    <scope>NUCLEOTIDE SEQUENCE</scope>
    <source>
        <strain evidence="1">MA461A</strain>
    </source>
</reference>
<sequence>DYSPNEESDVFNENIFFKKNHVPEKNISLGKDDELRKQKFYNPTILLVILLKR</sequence>
<comment type="caution">
    <text evidence="1">The sequence shown here is derived from an EMBL/GenBank/DDBJ whole genome shotgun (WGS) entry which is preliminary data.</text>
</comment>
<evidence type="ECO:0000313" key="1">
    <source>
        <dbReference type="EMBL" id="CAG8844450.1"/>
    </source>
</evidence>
<evidence type="ECO:0000313" key="2">
    <source>
        <dbReference type="Proteomes" id="UP000789920"/>
    </source>
</evidence>
<accession>A0ACA9SPN7</accession>
<gene>
    <name evidence="1" type="ORF">RPERSI_LOCUS33205</name>
</gene>
<proteinExistence type="predicted"/>
<feature type="non-terminal residue" evidence="1">
    <location>
        <position position="53"/>
    </location>
</feature>
<name>A0ACA9SPN7_9GLOM</name>
<feature type="non-terminal residue" evidence="1">
    <location>
        <position position="1"/>
    </location>
</feature>
<organism evidence="1 2">
    <name type="scientific">Racocetra persica</name>
    <dbReference type="NCBI Taxonomy" id="160502"/>
    <lineage>
        <taxon>Eukaryota</taxon>
        <taxon>Fungi</taxon>
        <taxon>Fungi incertae sedis</taxon>
        <taxon>Mucoromycota</taxon>
        <taxon>Glomeromycotina</taxon>
        <taxon>Glomeromycetes</taxon>
        <taxon>Diversisporales</taxon>
        <taxon>Gigasporaceae</taxon>
        <taxon>Racocetra</taxon>
    </lineage>
</organism>
<dbReference type="EMBL" id="CAJVQC010142734">
    <property type="protein sequence ID" value="CAG8844450.1"/>
    <property type="molecule type" value="Genomic_DNA"/>
</dbReference>
<keyword evidence="2" id="KW-1185">Reference proteome</keyword>